<evidence type="ECO:0008006" key="4">
    <source>
        <dbReference type="Google" id="ProtNLM"/>
    </source>
</evidence>
<accession>W7ERR7</accession>
<evidence type="ECO:0000313" key="2">
    <source>
        <dbReference type="EMBL" id="EUN30791.1"/>
    </source>
</evidence>
<keyword evidence="1" id="KW-0732">Signal</keyword>
<dbReference type="HOGENOM" id="CLU_2454593_0_0_1"/>
<evidence type="ECO:0000313" key="3">
    <source>
        <dbReference type="Proteomes" id="UP000054337"/>
    </source>
</evidence>
<reference evidence="2 3" key="1">
    <citation type="journal article" date="2013" name="PLoS Genet.">
        <title>Comparative genome structure, secondary metabolite, and effector coding capacity across Cochliobolus pathogens.</title>
        <authorList>
            <person name="Condon B.J."/>
            <person name="Leng Y."/>
            <person name="Wu D."/>
            <person name="Bushley K.E."/>
            <person name="Ohm R.A."/>
            <person name="Otillar R."/>
            <person name="Martin J."/>
            <person name="Schackwitz W."/>
            <person name="Grimwood J."/>
            <person name="MohdZainudin N."/>
            <person name="Xue C."/>
            <person name="Wang R."/>
            <person name="Manning V.A."/>
            <person name="Dhillon B."/>
            <person name="Tu Z.J."/>
            <person name="Steffenson B.J."/>
            <person name="Salamov A."/>
            <person name="Sun H."/>
            <person name="Lowry S."/>
            <person name="LaButti K."/>
            <person name="Han J."/>
            <person name="Copeland A."/>
            <person name="Lindquist E."/>
            <person name="Barry K."/>
            <person name="Schmutz J."/>
            <person name="Baker S.E."/>
            <person name="Ciuffetti L.M."/>
            <person name="Grigoriev I.V."/>
            <person name="Zhong S."/>
            <person name="Turgeon B.G."/>
        </authorList>
    </citation>
    <scope>NUCLEOTIDE SEQUENCE [LARGE SCALE GENOMIC DNA]</scope>
    <source>
        <strain evidence="2 3">FI3</strain>
    </source>
</reference>
<protein>
    <recommendedName>
        <fullName evidence="4">Secreted protein</fullName>
    </recommendedName>
</protein>
<dbReference type="AlphaFoldDB" id="W7ERR7"/>
<gene>
    <name evidence="2" type="ORF">COCVIDRAFT_89589</name>
</gene>
<evidence type="ECO:0000256" key="1">
    <source>
        <dbReference type="SAM" id="SignalP"/>
    </source>
</evidence>
<dbReference type="RefSeq" id="XP_014560375.1">
    <property type="nucleotide sequence ID" value="XM_014704889.1"/>
</dbReference>
<dbReference type="GeneID" id="26259051"/>
<keyword evidence="3" id="KW-1185">Reference proteome</keyword>
<organism evidence="2 3">
    <name type="scientific">Bipolaris victoriae (strain FI3)</name>
    <name type="common">Victoria blight of oats agent</name>
    <name type="synonym">Cochliobolus victoriae</name>
    <dbReference type="NCBI Taxonomy" id="930091"/>
    <lineage>
        <taxon>Eukaryota</taxon>
        <taxon>Fungi</taxon>
        <taxon>Dikarya</taxon>
        <taxon>Ascomycota</taxon>
        <taxon>Pezizomycotina</taxon>
        <taxon>Dothideomycetes</taxon>
        <taxon>Pleosporomycetidae</taxon>
        <taxon>Pleosporales</taxon>
        <taxon>Pleosporineae</taxon>
        <taxon>Pleosporaceae</taxon>
        <taxon>Bipolaris</taxon>
    </lineage>
</organism>
<feature type="chain" id="PRO_5004892064" description="Secreted protein" evidence="1">
    <location>
        <begin position="33"/>
        <end position="96"/>
    </location>
</feature>
<sequence>ICGACATRGSWARPGLVLVLVLVLGRGGGCSGQWTVCVGLGEREKGGCGLLWTAVLEEGNGQLAVVVTAVVELVHLHGEGPSICLGSWTTSERRNN</sequence>
<feature type="signal peptide" evidence="1">
    <location>
        <begin position="1"/>
        <end position="32"/>
    </location>
</feature>
<dbReference type="EMBL" id="KI968703">
    <property type="protein sequence ID" value="EUN30791.1"/>
    <property type="molecule type" value="Genomic_DNA"/>
</dbReference>
<feature type="non-terminal residue" evidence="2">
    <location>
        <position position="1"/>
    </location>
</feature>
<dbReference type="Proteomes" id="UP000054337">
    <property type="component" value="Unassembled WGS sequence"/>
</dbReference>
<proteinExistence type="predicted"/>
<name>W7ERR7_BIPV3</name>